<keyword evidence="2" id="KW-0472">Membrane</keyword>
<dbReference type="Pfam" id="PF01882">
    <property type="entry name" value="DUF58"/>
    <property type="match status" value="1"/>
</dbReference>
<feature type="transmembrane region" description="Helical" evidence="2">
    <location>
        <begin position="114"/>
        <end position="136"/>
    </location>
</feature>
<dbReference type="Proteomes" id="UP000306192">
    <property type="component" value="Unassembled WGS sequence"/>
</dbReference>
<dbReference type="PANTHER" id="PTHR34351:SF1">
    <property type="entry name" value="SLR1927 PROTEIN"/>
    <property type="match status" value="1"/>
</dbReference>
<feature type="domain" description="DUF58" evidence="3">
    <location>
        <begin position="279"/>
        <end position="360"/>
    </location>
</feature>
<keyword evidence="5" id="KW-1185">Reference proteome</keyword>
<organism evidence="4 5">
    <name type="scientific">Subtercola vilae</name>
    <dbReference type="NCBI Taxonomy" id="2056433"/>
    <lineage>
        <taxon>Bacteria</taxon>
        <taxon>Bacillati</taxon>
        <taxon>Actinomycetota</taxon>
        <taxon>Actinomycetes</taxon>
        <taxon>Micrococcales</taxon>
        <taxon>Microbacteriaceae</taxon>
        <taxon>Subtercola</taxon>
    </lineage>
</organism>
<dbReference type="PANTHER" id="PTHR34351">
    <property type="entry name" value="SLR1927 PROTEIN-RELATED"/>
    <property type="match status" value="1"/>
</dbReference>
<protein>
    <submittedName>
        <fullName evidence="4">DUF58 domain-containing protein</fullName>
    </submittedName>
</protein>
<evidence type="ECO:0000313" key="4">
    <source>
        <dbReference type="EMBL" id="TIH33741.1"/>
    </source>
</evidence>
<dbReference type="OrthoDB" id="9812729at2"/>
<sequence length="468" mass="49286">MTDTRPPRNRATPARSHRASARTNTARTGAAASGAARFAAARGALAVRARSGGAAVGRLTVVKVAVPRVRAGASGAWQHASPVVGGVLGVVSGFGWAVLGAAIVALVVGRAFGWLELTVLGVALLAALVLSVIFIVGRSAYSVTLNLAANRVVVGTRAVGSIVVGNASTRALLPSRVELPVGGGFASFQVPRLVPGAEHDDLFGIPTAKRAVITVGPVRSVRGDPLGLLRREIRWTEPELLFVHPQTVRIDGTSAGFIRDLEGQTSRVLSSDDVSFHALREYVPGDDRRNIHWKTSARTGVLMVKQFEETRRSHLALALSTNAADYATADEFELAISSCGSLGLQALKEERDVTVMVQGSTLHSETGRRLLDDLSSLEQTERRDTIVHLAKVAGQQVPDASVAVLMFGAQVTATQLQAATVYIPLGVRIIAVSCRPGAAVSRRMIGDLTLLTIGALDELPAALRRVNS</sequence>
<dbReference type="EMBL" id="QYRT01000032">
    <property type="protein sequence ID" value="TIH33741.1"/>
    <property type="molecule type" value="Genomic_DNA"/>
</dbReference>
<evidence type="ECO:0000313" key="5">
    <source>
        <dbReference type="Proteomes" id="UP000306192"/>
    </source>
</evidence>
<proteinExistence type="predicted"/>
<accession>A0A4T2BTG8</accession>
<name>A0A4T2BTG8_9MICO</name>
<evidence type="ECO:0000259" key="3">
    <source>
        <dbReference type="Pfam" id="PF01882"/>
    </source>
</evidence>
<keyword evidence="2" id="KW-0812">Transmembrane</keyword>
<keyword evidence="2" id="KW-1133">Transmembrane helix</keyword>
<dbReference type="InterPro" id="IPR002881">
    <property type="entry name" value="DUF58"/>
</dbReference>
<feature type="transmembrane region" description="Helical" evidence="2">
    <location>
        <begin position="83"/>
        <end position="108"/>
    </location>
</feature>
<evidence type="ECO:0000256" key="1">
    <source>
        <dbReference type="SAM" id="MobiDB-lite"/>
    </source>
</evidence>
<feature type="region of interest" description="Disordered" evidence="1">
    <location>
        <begin position="1"/>
        <end position="29"/>
    </location>
</feature>
<reference evidence="4 5" key="1">
    <citation type="journal article" date="2019" name="Microorganisms">
        <title>Systematic Affiliation and Genome Analysis of Subtercola vilae DB165(T) with Particular Emphasis on Cold Adaptation of an Isolate from a High-Altitude Cold Volcano Lake.</title>
        <authorList>
            <person name="Villalobos A.S."/>
            <person name="Wiese J."/>
            <person name="Imhoff J.F."/>
            <person name="Dorador C."/>
            <person name="Keller A."/>
            <person name="Hentschel U."/>
        </authorList>
    </citation>
    <scope>NUCLEOTIDE SEQUENCE [LARGE SCALE GENOMIC DNA]</scope>
    <source>
        <strain evidence="4 5">DB165</strain>
    </source>
</reference>
<dbReference type="RefSeq" id="WP_136642949.1">
    <property type="nucleotide sequence ID" value="NZ_QYRT01000032.1"/>
</dbReference>
<dbReference type="AlphaFoldDB" id="A0A4T2BTG8"/>
<evidence type="ECO:0000256" key="2">
    <source>
        <dbReference type="SAM" id="Phobius"/>
    </source>
</evidence>
<comment type="caution">
    <text evidence="4">The sequence shown here is derived from an EMBL/GenBank/DDBJ whole genome shotgun (WGS) entry which is preliminary data.</text>
</comment>
<gene>
    <name evidence="4" type="ORF">D4765_14190</name>
</gene>